<dbReference type="Proteomes" id="UP000028058">
    <property type="component" value="Unassembled WGS sequence"/>
</dbReference>
<dbReference type="InterPro" id="IPR046737">
    <property type="entry name" value="DUF6629"/>
</dbReference>
<name>A0A420V6T5_9ACTN</name>
<accession>A0A420V6T5</accession>
<feature type="transmembrane region" description="Helical" evidence="1">
    <location>
        <begin position="194"/>
        <end position="213"/>
    </location>
</feature>
<dbReference type="AlphaFoldDB" id="A0A420V6T5"/>
<dbReference type="OrthoDB" id="4381840at2"/>
<keyword evidence="1" id="KW-0472">Membrane</keyword>
<evidence type="ECO:0000313" key="2">
    <source>
        <dbReference type="EMBL" id="RKM97328.1"/>
    </source>
</evidence>
<feature type="transmembrane region" description="Helical" evidence="1">
    <location>
        <begin position="105"/>
        <end position="126"/>
    </location>
</feature>
<evidence type="ECO:0000256" key="1">
    <source>
        <dbReference type="SAM" id="Phobius"/>
    </source>
</evidence>
<comment type="caution">
    <text evidence="2">The sequence shown here is derived from an EMBL/GenBank/DDBJ whole genome shotgun (WGS) entry which is preliminary data.</text>
</comment>
<proteinExistence type="predicted"/>
<organism evidence="2 3">
    <name type="scientific">Streptomyces xinghaiensis</name>
    <dbReference type="NCBI Taxonomy" id="1038928"/>
    <lineage>
        <taxon>Bacteria</taxon>
        <taxon>Bacillati</taxon>
        <taxon>Actinomycetota</taxon>
        <taxon>Actinomycetes</taxon>
        <taxon>Kitasatosporales</taxon>
        <taxon>Streptomycetaceae</taxon>
        <taxon>Streptomyces</taxon>
    </lineage>
</organism>
<protein>
    <submittedName>
        <fullName evidence="2">Uncharacterized protein</fullName>
    </submittedName>
</protein>
<reference evidence="2 3" key="1">
    <citation type="journal article" date="2014" name="Genome Announc.">
        <title>Draft Genome Sequence of Streptomyces fradiae ATCC 19609, a Strain Highly Sensitive to Antibiotics.</title>
        <authorList>
            <person name="Bekker O.B."/>
            <person name="Klimina K.M."/>
            <person name="Vatlin A.A."/>
            <person name="Zakharevich N.V."/>
            <person name="Kasianov A.S."/>
            <person name="Danilenko V.N."/>
        </authorList>
    </citation>
    <scope>NUCLEOTIDE SEQUENCE [LARGE SCALE GENOMIC DNA]</scope>
    <source>
        <strain evidence="2 3">ATCC 19609</strain>
    </source>
</reference>
<gene>
    <name evidence="2" type="ORF">SFRA_008885</name>
</gene>
<evidence type="ECO:0000313" key="3">
    <source>
        <dbReference type="Proteomes" id="UP000028058"/>
    </source>
</evidence>
<feature type="transmembrane region" description="Helical" evidence="1">
    <location>
        <begin position="6"/>
        <end position="25"/>
    </location>
</feature>
<dbReference type="RefSeq" id="WP_043461659.1">
    <property type="nucleotide sequence ID" value="NZ_CP134822.1"/>
</dbReference>
<dbReference type="EMBL" id="JNAD02000003">
    <property type="protein sequence ID" value="RKM97328.1"/>
    <property type="molecule type" value="Genomic_DNA"/>
</dbReference>
<sequence length="226" mass="23177">MCWSATANLVAGSGICAAGVATLAGVRRRGDLPLAALPLLLGAHQIIESFLWRRGGGSGPLTLAWAVIALPLLPLWIPLGVLFAGRAGTDLRPGRAAEGMTAVPVLRVVTVAAGCATAAVLAYSLATGTVTAEVRGRTIGYAVDVPLLPLVLAGYFLATLGALLLSTDRLLRLLGAVMAAGAVVCGVLWRTEFISTWCAFAAVASVLMLVWVWRRAGGRAGAPLPS</sequence>
<dbReference type="Pfam" id="PF20334">
    <property type="entry name" value="DUF6629"/>
    <property type="match status" value="1"/>
</dbReference>
<feature type="transmembrane region" description="Helical" evidence="1">
    <location>
        <begin position="170"/>
        <end position="188"/>
    </location>
</feature>
<keyword evidence="1" id="KW-0812">Transmembrane</keyword>
<feature type="transmembrane region" description="Helical" evidence="1">
    <location>
        <begin position="146"/>
        <end position="165"/>
    </location>
</feature>
<keyword evidence="1" id="KW-1133">Transmembrane helix</keyword>
<feature type="transmembrane region" description="Helical" evidence="1">
    <location>
        <begin position="63"/>
        <end position="84"/>
    </location>
</feature>
<keyword evidence="3" id="KW-1185">Reference proteome</keyword>